<dbReference type="Gene3D" id="2.60.40.760">
    <property type="entry name" value="Expansin, cellulose-binding-like domain"/>
    <property type="match status" value="1"/>
</dbReference>
<dbReference type="PROSITE" id="PS50843">
    <property type="entry name" value="EXPANSIN_CBD"/>
    <property type="match status" value="1"/>
</dbReference>
<comment type="function">
    <text evidence="1">Causes loosening and extension of plant cell walls by disrupting non-covalent bonding between cellulose microfibrils and matrix glucans. No enzymatic activity has been found.</text>
</comment>
<protein>
    <recommendedName>
        <fullName evidence="1">Expansin</fullName>
    </recommendedName>
</protein>
<dbReference type="PRINTS" id="PR01226">
    <property type="entry name" value="EXPANSIN"/>
</dbReference>
<evidence type="ECO:0000256" key="1">
    <source>
        <dbReference type="RuleBase" id="RU365023"/>
    </source>
</evidence>
<comment type="subcellular location">
    <subcellularLocation>
        <location evidence="1">Secreted</location>
        <location evidence="1">Cell wall</location>
    </subcellularLocation>
    <subcellularLocation>
        <location evidence="1">Membrane</location>
        <topology evidence="1">Peripheral membrane protein</topology>
    </subcellularLocation>
</comment>
<keyword evidence="1" id="KW-0961">Cell wall biogenesis/degradation</keyword>
<dbReference type="PANTHER" id="PTHR31867">
    <property type="entry name" value="EXPANSIN-A15"/>
    <property type="match status" value="1"/>
</dbReference>
<organism evidence="3 4">
    <name type="scientific">Sphagnum jensenii</name>
    <dbReference type="NCBI Taxonomy" id="128206"/>
    <lineage>
        <taxon>Eukaryota</taxon>
        <taxon>Viridiplantae</taxon>
        <taxon>Streptophyta</taxon>
        <taxon>Embryophyta</taxon>
        <taxon>Bryophyta</taxon>
        <taxon>Sphagnophytina</taxon>
        <taxon>Sphagnopsida</taxon>
        <taxon>Sphagnales</taxon>
        <taxon>Sphagnaceae</taxon>
        <taxon>Sphagnum</taxon>
    </lineage>
</organism>
<dbReference type="InterPro" id="IPR007117">
    <property type="entry name" value="Expansin_CBD"/>
</dbReference>
<evidence type="ECO:0000313" key="3">
    <source>
        <dbReference type="EMBL" id="CAK9874724.1"/>
    </source>
</evidence>
<keyword evidence="1" id="KW-0134">Cell wall</keyword>
<proteinExistence type="inferred from homology"/>
<sequence>MTASFGSLRHGPAALSTAAVQHRIHMRNVLPAGVLRIIPLVFTQIHHNRPVQSKHHPRCILQGYLCEKRNNPLHHQREPILQPGHNSNVGGSGVGAAAVRIRGDRIGWYPMTRNWGQNWQCNWKLMGKGIWFMVTTSDGRVTTSRVADSNWQFGQTFQGAQVA</sequence>
<name>A0ABP1BGK0_9BRYO</name>
<dbReference type="InterPro" id="IPR002963">
    <property type="entry name" value="Expansin"/>
</dbReference>
<dbReference type="InterPro" id="IPR007118">
    <property type="entry name" value="Expan_Lol_pI"/>
</dbReference>
<feature type="domain" description="Expansin-like CBD" evidence="2">
    <location>
        <begin position="88"/>
        <end position="159"/>
    </location>
</feature>
<dbReference type="InterPro" id="IPR036749">
    <property type="entry name" value="Expansin_CBD_sf"/>
</dbReference>
<keyword evidence="4" id="KW-1185">Reference proteome</keyword>
<dbReference type="EMBL" id="OZ023705">
    <property type="protein sequence ID" value="CAK9874724.1"/>
    <property type="molecule type" value="Genomic_DNA"/>
</dbReference>
<gene>
    <name evidence="3" type="ORF">CSSPJE1EN2_LOCUS16973</name>
</gene>
<dbReference type="Pfam" id="PF01357">
    <property type="entry name" value="Expansin_C"/>
    <property type="match status" value="1"/>
</dbReference>
<evidence type="ECO:0000313" key="4">
    <source>
        <dbReference type="Proteomes" id="UP001497522"/>
    </source>
</evidence>
<keyword evidence="1" id="KW-0964">Secreted</keyword>
<accession>A0ABP1BGK0</accession>
<dbReference type="PRINTS" id="PR01225">
    <property type="entry name" value="EXPANSNFAMLY"/>
</dbReference>
<reference evidence="3" key="1">
    <citation type="submission" date="2024-03" db="EMBL/GenBank/DDBJ databases">
        <authorList>
            <consortium name="ELIXIR-Norway"/>
            <consortium name="Elixir Norway"/>
        </authorList>
    </citation>
    <scope>NUCLEOTIDE SEQUENCE</scope>
</reference>
<dbReference type="SUPFAM" id="SSF49590">
    <property type="entry name" value="PHL pollen allergen"/>
    <property type="match status" value="1"/>
</dbReference>
<dbReference type="Proteomes" id="UP001497522">
    <property type="component" value="Chromosome 4"/>
</dbReference>
<comment type="similarity">
    <text evidence="1">Belongs to the expansin family. Expansin A subfamily.</text>
</comment>
<evidence type="ECO:0000259" key="2">
    <source>
        <dbReference type="PROSITE" id="PS50843"/>
    </source>
</evidence>